<evidence type="ECO:0000313" key="2">
    <source>
        <dbReference type="EMBL" id="MFN0254136.1"/>
    </source>
</evidence>
<keyword evidence="1" id="KW-1133">Transmembrane helix</keyword>
<organism evidence="2 3">
    <name type="scientific">Pedobacter ureilyticus</name>
    <dbReference type="NCBI Taxonomy" id="1393051"/>
    <lineage>
        <taxon>Bacteria</taxon>
        <taxon>Pseudomonadati</taxon>
        <taxon>Bacteroidota</taxon>
        <taxon>Sphingobacteriia</taxon>
        <taxon>Sphingobacteriales</taxon>
        <taxon>Sphingobacteriaceae</taxon>
        <taxon>Pedobacter</taxon>
    </lineage>
</organism>
<keyword evidence="3" id="KW-1185">Reference proteome</keyword>
<feature type="transmembrane region" description="Helical" evidence="1">
    <location>
        <begin position="12"/>
        <end position="33"/>
    </location>
</feature>
<accession>A0ABW9J4L7</accession>
<dbReference type="RefSeq" id="WP_138721315.1">
    <property type="nucleotide sequence ID" value="NZ_SSHJ02000001.1"/>
</dbReference>
<keyword evidence="1" id="KW-0472">Membrane</keyword>
<name>A0ABW9J4L7_9SPHI</name>
<evidence type="ECO:0000313" key="3">
    <source>
        <dbReference type="Proteomes" id="UP001517247"/>
    </source>
</evidence>
<dbReference type="EMBL" id="SSHJ02000001">
    <property type="protein sequence ID" value="MFN0254136.1"/>
    <property type="molecule type" value="Genomic_DNA"/>
</dbReference>
<protein>
    <submittedName>
        <fullName evidence="2">Uncharacterized protein</fullName>
    </submittedName>
</protein>
<comment type="caution">
    <text evidence="2">The sequence shown here is derived from an EMBL/GenBank/DDBJ whole genome shotgun (WGS) entry which is preliminary data.</text>
</comment>
<dbReference type="Proteomes" id="UP001517247">
    <property type="component" value="Unassembled WGS sequence"/>
</dbReference>
<keyword evidence="1" id="KW-0812">Transmembrane</keyword>
<gene>
    <name evidence="2" type="ORF">E6A44_001025</name>
</gene>
<proteinExistence type="predicted"/>
<evidence type="ECO:0000256" key="1">
    <source>
        <dbReference type="SAM" id="Phobius"/>
    </source>
</evidence>
<sequence length="199" mass="23493">MEEYIKHTKIRRAIFIILLMSLAVIVPLVFYIFTVNETLSFKNLDEERYNSRMNDSILYAIIMLGCLLLLIGPFVFVINNMFKRYLDFITTLTANDTKKLLSLNEKENFIYKYMPSYILKENTVTFFTILHQNTINFNDMTSIEVRQIFHKGYKAFVVIKTVNNKYSYTLSGNSFKVRNLITEALTVNPKIINNKNWNY</sequence>
<feature type="transmembrane region" description="Helical" evidence="1">
    <location>
        <begin position="57"/>
        <end position="78"/>
    </location>
</feature>
<reference evidence="2 3" key="1">
    <citation type="submission" date="2024-12" db="EMBL/GenBank/DDBJ databases">
        <authorList>
            <person name="Hu S."/>
        </authorList>
    </citation>
    <scope>NUCLEOTIDE SEQUENCE [LARGE SCALE GENOMIC DNA]</scope>
    <source>
        <strain evidence="2 3">THG-T11</strain>
    </source>
</reference>